<dbReference type="EMBL" id="BMEC01000001">
    <property type="protein sequence ID" value="GGC20596.1"/>
    <property type="molecule type" value="Genomic_DNA"/>
</dbReference>
<sequence length="159" mass="18553">MKQTLLILAIFMISITQLPAQESNEVQKWLTSTIEEYFAKFPLKPLNEITTEQYAEYMQDAICVVYECENSLTKEQFKQKWGGIYDTSYAEFGIGFLIDQQDWDNIVVTKCKLLEEREEGMFILEVEVTDTGFELTHLNEITVIQTLNGFKIDDVKKRK</sequence>
<dbReference type="Proteomes" id="UP000636010">
    <property type="component" value="Unassembled WGS sequence"/>
</dbReference>
<keyword evidence="3" id="KW-1185">Reference proteome</keyword>
<evidence type="ECO:0000256" key="1">
    <source>
        <dbReference type="SAM" id="SignalP"/>
    </source>
</evidence>
<proteinExistence type="predicted"/>
<dbReference type="RefSeq" id="WP_188459956.1">
    <property type="nucleotide sequence ID" value="NZ_BAABHU010000001.1"/>
</dbReference>
<gene>
    <name evidence="2" type="ORF">GCM10011506_02160</name>
</gene>
<reference evidence="3" key="1">
    <citation type="journal article" date="2019" name="Int. J. Syst. Evol. Microbiol.">
        <title>The Global Catalogue of Microorganisms (GCM) 10K type strain sequencing project: providing services to taxonomists for standard genome sequencing and annotation.</title>
        <authorList>
            <consortium name="The Broad Institute Genomics Platform"/>
            <consortium name="The Broad Institute Genome Sequencing Center for Infectious Disease"/>
            <person name="Wu L."/>
            <person name="Ma J."/>
        </authorList>
    </citation>
    <scope>NUCLEOTIDE SEQUENCE [LARGE SCALE GENOMIC DNA]</scope>
    <source>
        <strain evidence="3">CGMCC 1.10832</strain>
    </source>
</reference>
<accession>A0ABQ1L727</accession>
<evidence type="ECO:0000313" key="3">
    <source>
        <dbReference type="Proteomes" id="UP000636010"/>
    </source>
</evidence>
<keyword evidence="1" id="KW-0732">Signal</keyword>
<feature type="signal peptide" evidence="1">
    <location>
        <begin position="1"/>
        <end position="20"/>
    </location>
</feature>
<evidence type="ECO:0008006" key="4">
    <source>
        <dbReference type="Google" id="ProtNLM"/>
    </source>
</evidence>
<name>A0ABQ1L727_9BACT</name>
<feature type="chain" id="PRO_5045314561" description="DUF3828 domain-containing protein" evidence="1">
    <location>
        <begin position="21"/>
        <end position="159"/>
    </location>
</feature>
<organism evidence="2 3">
    <name type="scientific">Marivirga lumbricoides</name>
    <dbReference type="NCBI Taxonomy" id="1046115"/>
    <lineage>
        <taxon>Bacteria</taxon>
        <taxon>Pseudomonadati</taxon>
        <taxon>Bacteroidota</taxon>
        <taxon>Cytophagia</taxon>
        <taxon>Cytophagales</taxon>
        <taxon>Marivirgaceae</taxon>
        <taxon>Marivirga</taxon>
    </lineage>
</organism>
<evidence type="ECO:0000313" key="2">
    <source>
        <dbReference type="EMBL" id="GGC20596.1"/>
    </source>
</evidence>
<comment type="caution">
    <text evidence="2">The sequence shown here is derived from an EMBL/GenBank/DDBJ whole genome shotgun (WGS) entry which is preliminary data.</text>
</comment>
<protein>
    <recommendedName>
        <fullName evidence="4">DUF3828 domain-containing protein</fullName>
    </recommendedName>
</protein>